<dbReference type="PANTHER" id="PTHR35895:SF3">
    <property type="entry name" value="PRE-RRNA PROCESSING PROTEIN"/>
    <property type="match status" value="1"/>
</dbReference>
<dbReference type="InterPro" id="IPR055011">
    <property type="entry name" value="Tag1_C"/>
</dbReference>
<name>A0A9P4J037_9PEZI</name>
<protein>
    <recommendedName>
        <fullName evidence="8">Pre-rRNA processing protein</fullName>
    </recommendedName>
</protein>
<dbReference type="Proteomes" id="UP000799439">
    <property type="component" value="Unassembled WGS sequence"/>
</dbReference>
<reference evidence="6" key="1">
    <citation type="journal article" date="2020" name="Stud. Mycol.">
        <title>101 Dothideomycetes genomes: a test case for predicting lifestyles and emergence of pathogens.</title>
        <authorList>
            <person name="Haridas S."/>
            <person name="Albert R."/>
            <person name="Binder M."/>
            <person name="Bloem J."/>
            <person name="Labutti K."/>
            <person name="Salamov A."/>
            <person name="Andreopoulos B."/>
            <person name="Baker S."/>
            <person name="Barry K."/>
            <person name="Bills G."/>
            <person name="Bluhm B."/>
            <person name="Cannon C."/>
            <person name="Castanera R."/>
            <person name="Culley D."/>
            <person name="Daum C."/>
            <person name="Ezra D."/>
            <person name="Gonzalez J."/>
            <person name="Henrissat B."/>
            <person name="Kuo A."/>
            <person name="Liang C."/>
            <person name="Lipzen A."/>
            <person name="Lutzoni F."/>
            <person name="Magnuson J."/>
            <person name="Mondo S."/>
            <person name="Nolan M."/>
            <person name="Ohm R."/>
            <person name="Pangilinan J."/>
            <person name="Park H.-J."/>
            <person name="Ramirez L."/>
            <person name="Alfaro M."/>
            <person name="Sun H."/>
            <person name="Tritt A."/>
            <person name="Yoshinaga Y."/>
            <person name="Zwiers L.-H."/>
            <person name="Turgeon B."/>
            <person name="Goodwin S."/>
            <person name="Spatafora J."/>
            <person name="Crous P."/>
            <person name="Grigoriev I."/>
        </authorList>
    </citation>
    <scope>NUCLEOTIDE SEQUENCE</scope>
    <source>
        <strain evidence="6">CBS 260.36</strain>
    </source>
</reference>
<keyword evidence="2" id="KW-1133">Transmembrane helix</keyword>
<keyword evidence="7" id="KW-1185">Reference proteome</keyword>
<evidence type="ECO:0000256" key="1">
    <source>
        <dbReference type="SAM" id="MobiDB-lite"/>
    </source>
</evidence>
<feature type="compositionally biased region" description="Polar residues" evidence="1">
    <location>
        <begin position="10"/>
        <end position="19"/>
    </location>
</feature>
<evidence type="ECO:0000313" key="7">
    <source>
        <dbReference type="Proteomes" id="UP000799439"/>
    </source>
</evidence>
<evidence type="ECO:0000256" key="2">
    <source>
        <dbReference type="SAM" id="Phobius"/>
    </source>
</evidence>
<feature type="domain" description="Tag1-like fourth Ig-like" evidence="4">
    <location>
        <begin position="592"/>
        <end position="707"/>
    </location>
</feature>
<dbReference type="InterPro" id="IPR059066">
    <property type="entry name" value="Ig_Tag1-like_5th"/>
</dbReference>
<evidence type="ECO:0000259" key="4">
    <source>
        <dbReference type="Pfam" id="PF26150"/>
    </source>
</evidence>
<dbReference type="InterPro" id="IPR059065">
    <property type="entry name" value="Ig_Tag1-like_4th"/>
</dbReference>
<proteinExistence type="predicted"/>
<feature type="domain" description="Tag1-like fifth Ig-like" evidence="5">
    <location>
        <begin position="743"/>
        <end position="855"/>
    </location>
</feature>
<gene>
    <name evidence="6" type="ORF">K461DRAFT_320758</name>
</gene>
<sequence length="867" mass="93518">MADTRGSGANFPTNDTTSPLLRAQSDVHEQDLEATEVTPLISRPSQDTHTASGSRRSSAVSLLKSIQGETKPRRRWPSLIALVLLCIVAILIMVLGFFAPEVMEEYAMQAATFEPTSLSIKEFTSTGVRARVQGDFNMDSSKVKKGSVRNFGRFGTWFAAKVESGASSVQVSLPEYGNIHLGTADIPPLVVDVRNGHTTHIDFVANITPGDFDGVRKIARDWIDGRLGQLRIFGEAQVPVKSGIFSFGKQTVSHSIVFQSSDIPTMPKYSIKKLDFSDVDLPDSKKALAADVVVTVGNDYPVDVEVPPLGFEVLVENCSPKEPRIPLAYVSTPSLHVTPHEDVTAKLLGIIHELPADFLEDCPNKEGSPLDILLSNYINGKDATVFVRGSSTPSGDVPQWITDMISDIIVPISVPGHALGQLIESFSLNDVHFGLPDPLADEDSPEANPTISAVIKALITLPEQMNFNISVQHVRADADVFYKGSKLGKLDLKKWQQANSTKVESKNGNSQPRLLVQSKIEEAPLHVTDNDVLADVVEALLFGGSKVVLAIKAEVDVQIETALGKLTVRRVPAEGKVPVKPIGNGTDIGTVKPQVGQLQIIDTSETSLTIFALVNFTNPTEYSASIPYADVHILNNGSVLGHGTIQTVHLKPGKNHNIPVTVVWDPLTAGGETSRKVGVELLSQYISGFNTTITVRTHEGSIPSQPGLGRALSGFSVEIPTPRLLDPPESHDPKDPNKGKDPKDSAPHFISDATMHLLSSTATFTLVSPLRSSTIYITYINATALYKGDKVGHIDFDDPFEVPPIVPTITPPLPVDWSLGSVGYEAIRNAVGGSLRLAAKATVGVKIGLWEERVWYVGQGIGAKIRL</sequence>
<dbReference type="OrthoDB" id="5596576at2759"/>
<dbReference type="PANTHER" id="PTHR35895">
    <property type="entry name" value="CHROMOSOME 16, WHOLE GENOME SHOTGUN SEQUENCE"/>
    <property type="match status" value="1"/>
</dbReference>
<evidence type="ECO:0008006" key="8">
    <source>
        <dbReference type="Google" id="ProtNLM"/>
    </source>
</evidence>
<comment type="caution">
    <text evidence="6">The sequence shown here is derived from an EMBL/GenBank/DDBJ whole genome shotgun (WGS) entry which is preliminary data.</text>
</comment>
<dbReference type="Pfam" id="PF26153">
    <property type="entry name" value="LEA-2L_5"/>
    <property type="match status" value="1"/>
</dbReference>
<dbReference type="AlphaFoldDB" id="A0A9P4J037"/>
<keyword evidence="2" id="KW-0812">Transmembrane</keyword>
<dbReference type="Pfam" id="PF22786">
    <property type="entry name" value="Tag1_C"/>
    <property type="match status" value="1"/>
</dbReference>
<feature type="region of interest" description="Disordered" evidence="1">
    <location>
        <begin position="719"/>
        <end position="746"/>
    </location>
</feature>
<dbReference type="GO" id="GO:0000329">
    <property type="term" value="C:fungal-type vacuole membrane"/>
    <property type="evidence" value="ECO:0007669"/>
    <property type="project" value="InterPro"/>
</dbReference>
<organism evidence="6 7">
    <name type="scientific">Myriangium duriaei CBS 260.36</name>
    <dbReference type="NCBI Taxonomy" id="1168546"/>
    <lineage>
        <taxon>Eukaryota</taxon>
        <taxon>Fungi</taxon>
        <taxon>Dikarya</taxon>
        <taxon>Ascomycota</taxon>
        <taxon>Pezizomycotina</taxon>
        <taxon>Dothideomycetes</taxon>
        <taxon>Dothideomycetidae</taxon>
        <taxon>Myriangiales</taxon>
        <taxon>Myriangiaceae</taxon>
        <taxon>Myriangium</taxon>
    </lineage>
</organism>
<dbReference type="Pfam" id="PF26174">
    <property type="entry name" value="LEA-2_1"/>
    <property type="match status" value="1"/>
</dbReference>
<feature type="domain" description="Tag1 C-terminal" evidence="3">
    <location>
        <begin position="465"/>
        <end position="580"/>
    </location>
</feature>
<evidence type="ECO:0000259" key="5">
    <source>
        <dbReference type="Pfam" id="PF26153"/>
    </source>
</evidence>
<dbReference type="Pfam" id="PF26150">
    <property type="entry name" value="LEA-2_4"/>
    <property type="match status" value="1"/>
</dbReference>
<evidence type="ECO:0000259" key="3">
    <source>
        <dbReference type="Pfam" id="PF22786"/>
    </source>
</evidence>
<keyword evidence="2" id="KW-0472">Membrane</keyword>
<accession>A0A9P4J037</accession>
<feature type="compositionally biased region" description="Basic and acidic residues" evidence="1">
    <location>
        <begin position="726"/>
        <end position="746"/>
    </location>
</feature>
<feature type="region of interest" description="Disordered" evidence="1">
    <location>
        <begin position="1"/>
        <end position="56"/>
    </location>
</feature>
<dbReference type="EMBL" id="ML996085">
    <property type="protein sequence ID" value="KAF2153037.1"/>
    <property type="molecule type" value="Genomic_DNA"/>
</dbReference>
<dbReference type="InterPro" id="IPR046368">
    <property type="entry name" value="Tag1"/>
</dbReference>
<feature type="compositionally biased region" description="Polar residues" evidence="1">
    <location>
        <begin position="43"/>
        <end position="56"/>
    </location>
</feature>
<evidence type="ECO:0000313" key="6">
    <source>
        <dbReference type="EMBL" id="KAF2153037.1"/>
    </source>
</evidence>
<feature type="transmembrane region" description="Helical" evidence="2">
    <location>
        <begin position="79"/>
        <end position="99"/>
    </location>
</feature>